<dbReference type="Pfam" id="PF08240">
    <property type="entry name" value="ADH_N"/>
    <property type="match status" value="1"/>
</dbReference>
<comment type="caution">
    <text evidence="6">The sequence shown here is derived from an EMBL/GenBank/DDBJ whole genome shotgun (WGS) entry which is preliminary data.</text>
</comment>
<dbReference type="SMART" id="SM00829">
    <property type="entry name" value="PKS_ER"/>
    <property type="match status" value="1"/>
</dbReference>
<dbReference type="GO" id="GO:0016491">
    <property type="term" value="F:oxidoreductase activity"/>
    <property type="evidence" value="ECO:0007669"/>
    <property type="project" value="UniProtKB-KW"/>
</dbReference>
<dbReference type="InterPro" id="IPR020843">
    <property type="entry name" value="ER"/>
</dbReference>
<reference evidence="6 7" key="1">
    <citation type="submission" date="2019-03" db="EMBL/GenBank/DDBJ databases">
        <title>Rhodosporidium diobovatum UCD-FST 08-225 genome sequencing, assembly, and annotation.</title>
        <authorList>
            <person name="Fakankun I.U."/>
            <person name="Fristensky B."/>
            <person name="Levin D.B."/>
        </authorList>
    </citation>
    <scope>NUCLEOTIDE SEQUENCE [LARGE SCALE GENOMIC DNA]</scope>
    <source>
        <strain evidence="6 7">UCD-FST 08-225</strain>
    </source>
</reference>
<evidence type="ECO:0000256" key="3">
    <source>
        <dbReference type="ARBA" id="ARBA00023002"/>
    </source>
</evidence>
<dbReference type="InterPro" id="IPR011032">
    <property type="entry name" value="GroES-like_sf"/>
</dbReference>
<gene>
    <name evidence="6" type="ORF">DMC30DRAFT_348614</name>
</gene>
<dbReference type="InterPro" id="IPR050129">
    <property type="entry name" value="Zn_alcohol_dh"/>
</dbReference>
<dbReference type="Pfam" id="PF00107">
    <property type="entry name" value="ADH_zinc_N"/>
    <property type="match status" value="1"/>
</dbReference>
<accession>A0A5C5G442</accession>
<dbReference type="InterPro" id="IPR013149">
    <property type="entry name" value="ADH-like_C"/>
</dbReference>
<dbReference type="STRING" id="5288.A0A5C5G442"/>
<dbReference type="AlphaFoldDB" id="A0A5C5G442"/>
<comment type="cofactor">
    <cofactor evidence="4">
        <name>Zn(2+)</name>
        <dbReference type="ChEBI" id="CHEBI:29105"/>
    </cofactor>
</comment>
<proteinExistence type="inferred from homology"/>
<dbReference type="EMBL" id="SOZI01000022">
    <property type="protein sequence ID" value="TNY22651.1"/>
    <property type="molecule type" value="Genomic_DNA"/>
</dbReference>
<dbReference type="SUPFAM" id="SSF51735">
    <property type="entry name" value="NAD(P)-binding Rossmann-fold domains"/>
    <property type="match status" value="1"/>
</dbReference>
<evidence type="ECO:0000256" key="1">
    <source>
        <dbReference type="ARBA" id="ARBA00022723"/>
    </source>
</evidence>
<dbReference type="Proteomes" id="UP000311382">
    <property type="component" value="Unassembled WGS sequence"/>
</dbReference>
<name>A0A5C5G442_9BASI</name>
<evidence type="ECO:0000256" key="4">
    <source>
        <dbReference type="RuleBase" id="RU361277"/>
    </source>
</evidence>
<keyword evidence="7" id="KW-1185">Reference proteome</keyword>
<evidence type="ECO:0000256" key="2">
    <source>
        <dbReference type="ARBA" id="ARBA00022833"/>
    </source>
</evidence>
<dbReference type="PROSITE" id="PS00059">
    <property type="entry name" value="ADH_ZINC"/>
    <property type="match status" value="1"/>
</dbReference>
<sequence length="368" mass="38798">MAPSTILAMRYHGEPKLSLEAVPVPALRPGEVQVKVAFCGICGSDLHEVYHGPLTCTCPGHPHPLTDETLPAVLGHEFSGEVVALGEGVESEGRLKVGSRVCIEPVISCRDCDACREGDTPLCDKQIGLYGYSRAGGLAPYVNVAMTNVHVVPDNVPLDVAALAEPLSVAWHAVAVSGFQAGETAFVLGCGPIGALVTRVLVARGASAVYVSEPSPVRRAIAAKCGATAAFDPLEDDAVGLVREATGGRGVDIAIDCAGTQRTLDGAVESTRRKGRIVMVALWDKAVKPQVEMWALMGKERILTGSSCFNARDMRQVLAALSSGQIVVDDLITQRIALSETFDKGLEVLRQDPAQVKILVDLSKEAAE</sequence>
<organism evidence="6 7">
    <name type="scientific">Rhodotorula diobovata</name>
    <dbReference type="NCBI Taxonomy" id="5288"/>
    <lineage>
        <taxon>Eukaryota</taxon>
        <taxon>Fungi</taxon>
        <taxon>Dikarya</taxon>
        <taxon>Basidiomycota</taxon>
        <taxon>Pucciniomycotina</taxon>
        <taxon>Microbotryomycetes</taxon>
        <taxon>Sporidiobolales</taxon>
        <taxon>Sporidiobolaceae</taxon>
        <taxon>Rhodotorula</taxon>
    </lineage>
</organism>
<dbReference type="CDD" id="cd08233">
    <property type="entry name" value="butanediol_DH_like"/>
    <property type="match status" value="1"/>
</dbReference>
<dbReference type="SUPFAM" id="SSF50129">
    <property type="entry name" value="GroES-like"/>
    <property type="match status" value="1"/>
</dbReference>
<evidence type="ECO:0000259" key="5">
    <source>
        <dbReference type="SMART" id="SM00829"/>
    </source>
</evidence>
<dbReference type="Gene3D" id="3.90.180.10">
    <property type="entry name" value="Medium-chain alcohol dehydrogenases, catalytic domain"/>
    <property type="match status" value="1"/>
</dbReference>
<evidence type="ECO:0000313" key="6">
    <source>
        <dbReference type="EMBL" id="TNY22651.1"/>
    </source>
</evidence>
<keyword evidence="1 4" id="KW-0479">Metal-binding</keyword>
<dbReference type="InterPro" id="IPR013154">
    <property type="entry name" value="ADH-like_N"/>
</dbReference>
<evidence type="ECO:0000313" key="7">
    <source>
        <dbReference type="Proteomes" id="UP000311382"/>
    </source>
</evidence>
<dbReference type="PANTHER" id="PTHR43401">
    <property type="entry name" value="L-THREONINE 3-DEHYDROGENASE"/>
    <property type="match status" value="1"/>
</dbReference>
<comment type="similarity">
    <text evidence="4">Belongs to the zinc-containing alcohol dehydrogenase family.</text>
</comment>
<dbReference type="InterPro" id="IPR036291">
    <property type="entry name" value="NAD(P)-bd_dom_sf"/>
</dbReference>
<feature type="domain" description="Enoyl reductase (ER)" evidence="5">
    <location>
        <begin position="13"/>
        <end position="328"/>
    </location>
</feature>
<keyword evidence="2 4" id="KW-0862">Zinc</keyword>
<protein>
    <submittedName>
        <fullName evidence="6">Chaperonin 10-like protein</fullName>
    </submittedName>
</protein>
<dbReference type="PANTHER" id="PTHR43401:SF2">
    <property type="entry name" value="L-THREONINE 3-DEHYDROGENASE"/>
    <property type="match status" value="1"/>
</dbReference>
<dbReference type="GO" id="GO:0008270">
    <property type="term" value="F:zinc ion binding"/>
    <property type="evidence" value="ECO:0007669"/>
    <property type="project" value="InterPro"/>
</dbReference>
<dbReference type="InterPro" id="IPR002328">
    <property type="entry name" value="ADH_Zn_CS"/>
</dbReference>
<dbReference type="OrthoDB" id="3941538at2759"/>
<keyword evidence="3" id="KW-0560">Oxidoreductase</keyword>
<dbReference type="Gene3D" id="3.40.50.720">
    <property type="entry name" value="NAD(P)-binding Rossmann-like Domain"/>
    <property type="match status" value="1"/>
</dbReference>